<dbReference type="PANTHER" id="PTHR24058">
    <property type="entry name" value="DUAL SPECIFICITY PROTEIN KINASE"/>
    <property type="match status" value="1"/>
</dbReference>
<protein>
    <submittedName>
        <fullName evidence="9">Homeodomain-interacting protein kinase 2</fullName>
    </submittedName>
</protein>
<dbReference type="PROSITE" id="PS00108">
    <property type="entry name" value="PROTEIN_KINASE_ST"/>
    <property type="match status" value="1"/>
</dbReference>
<evidence type="ECO:0000256" key="6">
    <source>
        <dbReference type="PROSITE-ProRule" id="PRU10141"/>
    </source>
</evidence>
<feature type="region of interest" description="Disordered" evidence="7">
    <location>
        <begin position="745"/>
        <end position="867"/>
    </location>
</feature>
<dbReference type="Pfam" id="PF00069">
    <property type="entry name" value="Pkinase"/>
    <property type="match status" value="1"/>
</dbReference>
<dbReference type="InterPro" id="IPR050494">
    <property type="entry name" value="Ser_Thr_dual-spec_kinase"/>
</dbReference>
<keyword evidence="10" id="KW-1185">Reference proteome</keyword>
<dbReference type="GO" id="GO:0004713">
    <property type="term" value="F:protein tyrosine kinase activity"/>
    <property type="evidence" value="ECO:0007669"/>
    <property type="project" value="TreeGrafter"/>
</dbReference>
<dbReference type="GO" id="GO:0003677">
    <property type="term" value="F:DNA binding"/>
    <property type="evidence" value="ECO:0007669"/>
    <property type="project" value="UniProtKB-KW"/>
</dbReference>
<dbReference type="SMART" id="SM00220">
    <property type="entry name" value="S_TKc"/>
    <property type="match status" value="1"/>
</dbReference>
<evidence type="ECO:0000313" key="10">
    <source>
        <dbReference type="Proteomes" id="UP001249851"/>
    </source>
</evidence>
<dbReference type="Proteomes" id="UP001249851">
    <property type="component" value="Unassembled WGS sequence"/>
</dbReference>
<keyword evidence="9" id="KW-0371">Homeobox</keyword>
<proteinExistence type="predicted"/>
<dbReference type="EMBL" id="JARQWQ010000019">
    <property type="protein sequence ID" value="KAK2565402.1"/>
    <property type="molecule type" value="Genomic_DNA"/>
</dbReference>
<dbReference type="InterPro" id="IPR017441">
    <property type="entry name" value="Protein_kinase_ATP_BS"/>
</dbReference>
<dbReference type="InterPro" id="IPR000719">
    <property type="entry name" value="Prot_kinase_dom"/>
</dbReference>
<dbReference type="PROSITE" id="PS50011">
    <property type="entry name" value="PROTEIN_KINASE_DOM"/>
    <property type="match status" value="1"/>
</dbReference>
<sequence>MAQAELITHSSSAFTSFHKPNGTIYPTCFSVSKIHIDGSANALRNLTQNLVSTYKRCGLKIPETSAKKSRQTSETAGNSNNEGDYKVVPHEELCSATSRYEVLEFLGRGTFGQVVKCWKKGTNELCAIKILKDHPSYARQGQIEISILAKLSAENSEAFNFVRAIECFQHKNHTCLVFEMLQQNLYDYLKQSKFSPLPLRHIRPIVQQVLVALSKLKSLGLIHADLKPENIMLVDPEKQPFRVKVIDFGSATQVSKAVCSSYLQSRYYRAPEVILGLPFNEAIDTWSLGCVIAELFLGWPLYPGSSEYDQKVLNLENKLHYTHGIIIMRIIGWRAVSFQIRYISQTQGLPSDHLLTNGSKSSKFFKKAVSTTTRLLEWKLKTASEHERETKIKSQEARKYILNCLDEIAQVNMPGSLVGNERLAEKIDRCEFTDLLKQTLVIDPSNRITPDEALRHPFITLARLVDFAHCNTFNLAVKSMQVCRYNRGASEQGSLHPAGSLFSLPRASSSSYFHLPLGRSETLGRQEFISQAAAEHFTPHTGLPMAPLQTVPNMQATPSSEFLGAHYIPQQAVLCQTDNSSPQKHLFAAQASSQQSVPLQAWTPKQLASEPALQLIPHWTNAVGLQTVQPIIPESLQGMENPSRPMNPPPVGAWRGSDDNGYISAEPSPGAFHMESDGFERAREARHLISQEWSRPAGSVLFSVMPVMQQPVAPPPVWSGPHIPTGLLPWQLSGSAFQNAQSAHVPMGLSGGHRSLRRTVSSPGRRRYRDRTFLQGEYQPSSPLGFIRPNGEPASVVAKQTSSPIEISDSPSSRSVITVSSSSDEMEPSSLDTSRTGRNSHGLEDEVEEDERDEDGDPEPCDVTEHDEHLDVFGDDEDEGEEDDCIVTSSFSIGSASPGLSESMEHAHGDGSLTRGISTDQMVSSSTYGNPGEVSISSDHAGGFNAGRKERAMIYCSDTESADEKGEMVDSARDTYGHNTIQPNPSAFGAALPHSRYNVEQLQNNRFGAHPFEPALSHHSPTKVSRPSSLGVIPQYGQPVGPTYISPTLSYPTSQALLLSGNEAHCCAGNESLPDGNPLVILPATPAQLVSQPLYSGVARISTSAPVSNHLPYSFVSSSAGGGPSYMNPVLPQRQVLSRGSCPAPGQPGLAIASVGYQAPAFVNQRFQGGVKSFNVVPGTAYNGYGRFILNSSPTKQRLFYP</sequence>
<keyword evidence="3 6" id="KW-0547">Nucleotide-binding</keyword>
<feature type="region of interest" description="Disordered" evidence="7">
    <location>
        <begin position="65"/>
        <end position="84"/>
    </location>
</feature>
<dbReference type="CDD" id="cd14211">
    <property type="entry name" value="STKc_HIPK"/>
    <property type="match status" value="1"/>
</dbReference>
<keyword evidence="4 9" id="KW-0418">Kinase</keyword>
<feature type="region of interest" description="Disordered" evidence="7">
    <location>
        <begin position="923"/>
        <end position="942"/>
    </location>
</feature>
<evidence type="ECO:0000256" key="1">
    <source>
        <dbReference type="ARBA" id="ARBA00022527"/>
    </source>
</evidence>
<organism evidence="9 10">
    <name type="scientific">Acropora cervicornis</name>
    <name type="common">Staghorn coral</name>
    <dbReference type="NCBI Taxonomy" id="6130"/>
    <lineage>
        <taxon>Eukaryota</taxon>
        <taxon>Metazoa</taxon>
        <taxon>Cnidaria</taxon>
        <taxon>Anthozoa</taxon>
        <taxon>Hexacorallia</taxon>
        <taxon>Scleractinia</taxon>
        <taxon>Astrocoeniina</taxon>
        <taxon>Acroporidae</taxon>
        <taxon>Acropora</taxon>
    </lineage>
</organism>
<evidence type="ECO:0000313" key="9">
    <source>
        <dbReference type="EMBL" id="KAK2565402.1"/>
    </source>
</evidence>
<evidence type="ECO:0000256" key="7">
    <source>
        <dbReference type="SAM" id="MobiDB-lite"/>
    </source>
</evidence>
<feature type="compositionally biased region" description="Low complexity" evidence="7">
    <location>
        <begin position="801"/>
        <end position="823"/>
    </location>
</feature>
<dbReference type="PANTHER" id="PTHR24058:SF17">
    <property type="entry name" value="HOMEODOMAIN INTERACTING PROTEIN KINASE, ISOFORM D"/>
    <property type="match status" value="1"/>
</dbReference>
<keyword evidence="9" id="KW-0238">DNA-binding</keyword>
<dbReference type="GO" id="GO:0004674">
    <property type="term" value="F:protein serine/threonine kinase activity"/>
    <property type="evidence" value="ECO:0007669"/>
    <property type="project" value="UniProtKB-KW"/>
</dbReference>
<evidence type="ECO:0000256" key="2">
    <source>
        <dbReference type="ARBA" id="ARBA00022679"/>
    </source>
</evidence>
<feature type="domain" description="Protein kinase" evidence="8">
    <location>
        <begin position="100"/>
        <end position="459"/>
    </location>
</feature>
<feature type="compositionally biased region" description="Acidic residues" evidence="7">
    <location>
        <begin position="845"/>
        <end position="862"/>
    </location>
</feature>
<evidence type="ECO:0000256" key="3">
    <source>
        <dbReference type="ARBA" id="ARBA00022741"/>
    </source>
</evidence>
<dbReference type="GO" id="GO:0005737">
    <property type="term" value="C:cytoplasm"/>
    <property type="evidence" value="ECO:0007669"/>
    <property type="project" value="TreeGrafter"/>
</dbReference>
<dbReference type="Gene3D" id="1.10.510.10">
    <property type="entry name" value="Transferase(Phosphotransferase) domain 1"/>
    <property type="match status" value="1"/>
</dbReference>
<comment type="caution">
    <text evidence="9">The sequence shown here is derived from an EMBL/GenBank/DDBJ whole genome shotgun (WGS) entry which is preliminary data.</text>
</comment>
<dbReference type="GO" id="GO:0005634">
    <property type="term" value="C:nucleus"/>
    <property type="evidence" value="ECO:0007669"/>
    <property type="project" value="TreeGrafter"/>
</dbReference>
<evidence type="ECO:0000259" key="8">
    <source>
        <dbReference type="PROSITE" id="PS50011"/>
    </source>
</evidence>
<reference evidence="9" key="1">
    <citation type="journal article" date="2023" name="G3 (Bethesda)">
        <title>Whole genome assembly and annotation of the endangered Caribbean coral Acropora cervicornis.</title>
        <authorList>
            <person name="Selwyn J.D."/>
            <person name="Vollmer S.V."/>
        </authorList>
    </citation>
    <scope>NUCLEOTIDE SEQUENCE</scope>
    <source>
        <strain evidence="9">K2</strain>
    </source>
</reference>
<gene>
    <name evidence="9" type="ORF">P5673_010451</name>
</gene>
<evidence type="ECO:0000256" key="5">
    <source>
        <dbReference type="ARBA" id="ARBA00022840"/>
    </source>
</evidence>
<reference evidence="9" key="2">
    <citation type="journal article" date="2023" name="Science">
        <title>Genomic signatures of disease resistance in endangered staghorn corals.</title>
        <authorList>
            <person name="Vollmer S.V."/>
            <person name="Selwyn J.D."/>
            <person name="Despard B.A."/>
            <person name="Roesel C.L."/>
        </authorList>
    </citation>
    <scope>NUCLEOTIDE SEQUENCE</scope>
    <source>
        <strain evidence="9">K2</strain>
    </source>
</reference>
<feature type="binding site" evidence="6">
    <location>
        <position position="129"/>
    </location>
    <ligand>
        <name>ATP</name>
        <dbReference type="ChEBI" id="CHEBI:30616"/>
    </ligand>
</feature>
<dbReference type="Gene3D" id="3.30.200.20">
    <property type="entry name" value="Phosphorylase Kinase, domain 1"/>
    <property type="match status" value="1"/>
</dbReference>
<dbReference type="SUPFAM" id="SSF56112">
    <property type="entry name" value="Protein kinase-like (PK-like)"/>
    <property type="match status" value="1"/>
</dbReference>
<keyword evidence="1" id="KW-0723">Serine/threonine-protein kinase</keyword>
<accession>A0AAD9QQ13</accession>
<dbReference type="InterPro" id="IPR011009">
    <property type="entry name" value="Kinase-like_dom_sf"/>
</dbReference>
<dbReference type="InterPro" id="IPR008271">
    <property type="entry name" value="Ser/Thr_kinase_AS"/>
</dbReference>
<evidence type="ECO:0000256" key="4">
    <source>
        <dbReference type="ARBA" id="ARBA00022777"/>
    </source>
</evidence>
<feature type="compositionally biased region" description="Polar residues" evidence="7">
    <location>
        <begin position="72"/>
        <end position="82"/>
    </location>
</feature>
<keyword evidence="2" id="KW-0808">Transferase</keyword>
<keyword evidence="5 6" id="KW-0067">ATP-binding</keyword>
<dbReference type="GO" id="GO:0005524">
    <property type="term" value="F:ATP binding"/>
    <property type="evidence" value="ECO:0007669"/>
    <property type="project" value="UniProtKB-UniRule"/>
</dbReference>
<dbReference type="AlphaFoldDB" id="A0AAD9QQ13"/>
<dbReference type="PROSITE" id="PS00107">
    <property type="entry name" value="PROTEIN_KINASE_ATP"/>
    <property type="match status" value="1"/>
</dbReference>
<name>A0AAD9QQ13_ACRCE</name>